<name>A0A6P1C404_RHITR</name>
<protein>
    <submittedName>
        <fullName evidence="2">Type II toxin-antitoxin system VapC family toxin</fullName>
    </submittedName>
</protein>
<dbReference type="EMBL" id="JACHBF010000013">
    <property type="protein sequence ID" value="MBB6493992.1"/>
    <property type="molecule type" value="Genomic_DNA"/>
</dbReference>
<organism evidence="2 3">
    <name type="scientific">Rhizobium tropici</name>
    <dbReference type="NCBI Taxonomy" id="398"/>
    <lineage>
        <taxon>Bacteria</taxon>
        <taxon>Pseudomonadati</taxon>
        <taxon>Pseudomonadota</taxon>
        <taxon>Alphaproteobacteria</taxon>
        <taxon>Hyphomicrobiales</taxon>
        <taxon>Rhizobiaceae</taxon>
        <taxon>Rhizobium/Agrobacterium group</taxon>
        <taxon>Rhizobium</taxon>
    </lineage>
</organism>
<dbReference type="EMBL" id="JAADZA010000008">
    <property type="protein sequence ID" value="NEV11417.1"/>
    <property type="molecule type" value="Genomic_DNA"/>
</dbReference>
<dbReference type="RefSeq" id="WP_041678047.1">
    <property type="nucleotide sequence ID" value="NZ_JAADZA010000008.1"/>
</dbReference>
<geneLocation type="plasmid" evidence="2">
    <name>pA12a</name>
</geneLocation>
<keyword evidence="2" id="KW-0614">Plasmid</keyword>
<keyword evidence="4" id="KW-1185">Reference proteome</keyword>
<evidence type="ECO:0000313" key="4">
    <source>
        <dbReference type="Proteomes" id="UP000526625"/>
    </source>
</evidence>
<evidence type="ECO:0000313" key="3">
    <source>
        <dbReference type="Proteomes" id="UP000471190"/>
    </source>
</evidence>
<dbReference type="Proteomes" id="UP000471190">
    <property type="component" value="Unassembled WGS sequence"/>
</dbReference>
<dbReference type="Proteomes" id="UP000526625">
    <property type="component" value="Unassembled WGS sequence"/>
</dbReference>
<accession>A0A6P1C404</accession>
<reference evidence="2 3" key="1">
    <citation type="submission" date="2020-02" db="EMBL/GenBank/DDBJ databases">
        <title>Draft genome sequence of Rhizobium tropici.</title>
        <authorList>
            <person name="Khayi S."/>
            <person name="Jemo M."/>
        </authorList>
    </citation>
    <scope>NUCLEOTIDE SEQUENCE [LARGE SCALE GENOMIC DNA]</scope>
    <source>
        <strain evidence="2 3">A12</strain>
        <plasmid evidence="2">pA12a</plasmid>
    </source>
</reference>
<reference evidence="1 4" key="2">
    <citation type="submission" date="2020-08" db="EMBL/GenBank/DDBJ databases">
        <title>Genomic Encyclopedia of Type Strains, Phase IV (KMG-V): Genome sequencing to study the core and pangenomes of soil and plant-associated prokaryotes.</title>
        <authorList>
            <person name="Whitman W."/>
        </authorList>
    </citation>
    <scope>NUCLEOTIDE SEQUENCE [LARGE SCALE GENOMIC DNA]</scope>
    <source>
        <strain evidence="1 4">SEMIA 4059</strain>
    </source>
</reference>
<dbReference type="AlphaFoldDB" id="A0A6P1C404"/>
<proteinExistence type="predicted"/>
<evidence type="ECO:0000313" key="2">
    <source>
        <dbReference type="EMBL" id="NEV11417.1"/>
    </source>
</evidence>
<gene>
    <name evidence="1" type="ORF">GGD45_004426</name>
    <name evidence="2" type="ORF">GXW80_10470</name>
</gene>
<comment type="caution">
    <text evidence="2">The sequence shown here is derived from an EMBL/GenBank/DDBJ whole genome shotgun (WGS) entry which is preliminary data.</text>
</comment>
<sequence>MKFLLDTYVLKEIGRAELHENVAALDTIDDSDLATSVSSVRETAKGIKKIVGPTLSRTCPPTLPTPSSPPMKVGILPVGDNIARLEPFFHSFTELHRTALILGLNHHQT</sequence>
<evidence type="ECO:0000313" key="1">
    <source>
        <dbReference type="EMBL" id="MBB6493992.1"/>
    </source>
</evidence>